<proteinExistence type="predicted"/>
<gene>
    <name evidence="1" type="ORF">LECACI_7A007249</name>
</gene>
<keyword evidence="2" id="KW-1185">Reference proteome</keyword>
<organism evidence="1 2">
    <name type="scientific">Lecanosticta acicola</name>
    <dbReference type="NCBI Taxonomy" id="111012"/>
    <lineage>
        <taxon>Eukaryota</taxon>
        <taxon>Fungi</taxon>
        <taxon>Dikarya</taxon>
        <taxon>Ascomycota</taxon>
        <taxon>Pezizomycotina</taxon>
        <taxon>Dothideomycetes</taxon>
        <taxon>Dothideomycetidae</taxon>
        <taxon>Mycosphaerellales</taxon>
        <taxon>Mycosphaerellaceae</taxon>
        <taxon>Lecanosticta</taxon>
    </lineage>
</organism>
<dbReference type="Proteomes" id="UP001296104">
    <property type="component" value="Unassembled WGS sequence"/>
</dbReference>
<dbReference type="AlphaFoldDB" id="A0AAI9EBM6"/>
<dbReference type="Gene3D" id="3.40.50.720">
    <property type="entry name" value="NAD(P)-binding Rossmann-like Domain"/>
    <property type="match status" value="1"/>
</dbReference>
<comment type="caution">
    <text evidence="1">The sequence shown here is derived from an EMBL/GenBank/DDBJ whole genome shotgun (WGS) entry which is preliminary data.</text>
</comment>
<evidence type="ECO:0000313" key="2">
    <source>
        <dbReference type="Proteomes" id="UP001296104"/>
    </source>
</evidence>
<dbReference type="SUPFAM" id="SSF52283">
    <property type="entry name" value="Formate/glycerate dehydrogenase catalytic domain-like"/>
    <property type="match status" value="1"/>
</dbReference>
<dbReference type="EMBL" id="CAVMBE010000057">
    <property type="protein sequence ID" value="CAK4032091.1"/>
    <property type="molecule type" value="Genomic_DNA"/>
</dbReference>
<accession>A0AAI9EBM6</accession>
<reference evidence="1" key="1">
    <citation type="submission" date="2023-11" db="EMBL/GenBank/DDBJ databases">
        <authorList>
            <person name="Alioto T."/>
            <person name="Alioto T."/>
            <person name="Gomez Garrido J."/>
        </authorList>
    </citation>
    <scope>NUCLEOTIDE SEQUENCE</scope>
</reference>
<evidence type="ECO:0000313" key="1">
    <source>
        <dbReference type="EMBL" id="CAK4032091.1"/>
    </source>
</evidence>
<sequence length="94" mass="10403">MAKPQVLLLGKIDHAHEKWNSLSEIAELLEPKARNREAFIAECHSGALDNVVAVYRTFGSVEITGLWDAELIRALPESVRFCAHNGAGYDQVDV</sequence>
<protein>
    <submittedName>
        <fullName evidence="1">2-hydroxyacid dehydrogenase</fullName>
    </submittedName>
</protein>
<name>A0AAI9EBM6_9PEZI</name>